<feature type="domain" description="Apple" evidence="17">
    <location>
        <begin position="350"/>
        <end position="438"/>
    </location>
</feature>
<feature type="binding site" evidence="12">
    <location>
        <position position="552"/>
    </location>
    <ligand>
        <name>ATP</name>
        <dbReference type="ChEBI" id="CHEBI:30616"/>
    </ligand>
</feature>
<keyword evidence="4 14" id="KW-0732">Signal</keyword>
<evidence type="ECO:0000256" key="6">
    <source>
        <dbReference type="ARBA" id="ARBA00022777"/>
    </source>
</evidence>
<keyword evidence="5 12" id="KW-0547">Nucleotide-binding</keyword>
<keyword evidence="6" id="KW-0418">Kinase</keyword>
<keyword evidence="8" id="KW-1015">Disulfide bond</keyword>
<evidence type="ECO:0000256" key="12">
    <source>
        <dbReference type="PROSITE-ProRule" id="PRU10141"/>
    </source>
</evidence>
<comment type="caution">
    <text evidence="18">The sequence shown here is derived from an EMBL/GenBank/DDBJ whole genome shotgun (WGS) entry which is preliminary data.</text>
</comment>
<evidence type="ECO:0000259" key="15">
    <source>
        <dbReference type="PROSITE" id="PS50011"/>
    </source>
</evidence>
<dbReference type="FunFam" id="3.30.200.20:FF:000195">
    <property type="entry name" value="G-type lectin S-receptor-like serine/threonine-protein kinase"/>
    <property type="match status" value="1"/>
</dbReference>
<dbReference type="InterPro" id="IPR001245">
    <property type="entry name" value="Ser-Thr/Tyr_kinase_cat_dom"/>
</dbReference>
<dbReference type="InterPro" id="IPR000719">
    <property type="entry name" value="Prot_kinase_dom"/>
</dbReference>
<dbReference type="PROSITE" id="PS50011">
    <property type="entry name" value="PROTEIN_KINASE_DOM"/>
    <property type="match status" value="1"/>
</dbReference>
<dbReference type="Proteomes" id="UP000729402">
    <property type="component" value="Unassembled WGS sequence"/>
</dbReference>
<keyword evidence="9" id="KW-0325">Glycoprotein</keyword>
<feature type="domain" description="Protein kinase" evidence="15">
    <location>
        <begin position="524"/>
        <end position="627"/>
    </location>
</feature>
<comment type="catalytic activity">
    <reaction evidence="10">
        <text>L-threonyl-[protein] + ATP = O-phospho-L-threonyl-[protein] + ADP + H(+)</text>
        <dbReference type="Rhea" id="RHEA:46608"/>
        <dbReference type="Rhea" id="RHEA-COMP:11060"/>
        <dbReference type="Rhea" id="RHEA-COMP:11605"/>
        <dbReference type="ChEBI" id="CHEBI:15378"/>
        <dbReference type="ChEBI" id="CHEBI:30013"/>
        <dbReference type="ChEBI" id="CHEBI:30616"/>
        <dbReference type="ChEBI" id="CHEBI:61977"/>
        <dbReference type="ChEBI" id="CHEBI:456216"/>
        <dbReference type="EC" id="2.7.11.1"/>
    </reaction>
</comment>
<organism evidence="18 19">
    <name type="scientific">Zizania palustris</name>
    <name type="common">Northern wild rice</name>
    <dbReference type="NCBI Taxonomy" id="103762"/>
    <lineage>
        <taxon>Eukaryota</taxon>
        <taxon>Viridiplantae</taxon>
        <taxon>Streptophyta</taxon>
        <taxon>Embryophyta</taxon>
        <taxon>Tracheophyta</taxon>
        <taxon>Spermatophyta</taxon>
        <taxon>Magnoliopsida</taxon>
        <taxon>Liliopsida</taxon>
        <taxon>Poales</taxon>
        <taxon>Poaceae</taxon>
        <taxon>BOP clade</taxon>
        <taxon>Oryzoideae</taxon>
        <taxon>Oryzeae</taxon>
        <taxon>Zizaniinae</taxon>
        <taxon>Zizania</taxon>
    </lineage>
</organism>
<dbReference type="PROSITE" id="PS50927">
    <property type="entry name" value="BULB_LECTIN"/>
    <property type="match status" value="1"/>
</dbReference>
<dbReference type="PANTHER" id="PTHR32444:SF182">
    <property type="entry name" value="RECEPTOR-LIKE SERINE_THREONINE-PROTEIN KINASE"/>
    <property type="match status" value="1"/>
</dbReference>
<evidence type="ECO:0000259" key="17">
    <source>
        <dbReference type="PROSITE" id="PS50948"/>
    </source>
</evidence>
<keyword evidence="7 12" id="KW-0067">ATP-binding</keyword>
<evidence type="ECO:0000256" key="13">
    <source>
        <dbReference type="SAM" id="Phobius"/>
    </source>
</evidence>
<protein>
    <recommendedName>
        <fullName evidence="1">non-specific serine/threonine protein kinase</fullName>
        <ecNumber evidence="1">2.7.11.1</ecNumber>
    </recommendedName>
</protein>
<dbReference type="SMART" id="SM00108">
    <property type="entry name" value="B_lectin"/>
    <property type="match status" value="1"/>
</dbReference>
<dbReference type="PROSITE" id="PS00107">
    <property type="entry name" value="PROTEIN_KINASE_ATP"/>
    <property type="match status" value="1"/>
</dbReference>
<evidence type="ECO:0000313" key="18">
    <source>
        <dbReference type="EMBL" id="KAG8057674.1"/>
    </source>
</evidence>
<evidence type="ECO:0000256" key="11">
    <source>
        <dbReference type="ARBA" id="ARBA00048679"/>
    </source>
</evidence>
<dbReference type="GO" id="GO:0048544">
    <property type="term" value="P:recognition of pollen"/>
    <property type="evidence" value="ECO:0007669"/>
    <property type="project" value="InterPro"/>
</dbReference>
<dbReference type="Pfam" id="PF07714">
    <property type="entry name" value="PK_Tyr_Ser-Thr"/>
    <property type="match status" value="1"/>
</dbReference>
<dbReference type="PANTHER" id="PTHR32444">
    <property type="entry name" value="BULB-TYPE LECTIN DOMAIN-CONTAINING PROTEIN"/>
    <property type="match status" value="1"/>
</dbReference>
<dbReference type="InterPro" id="IPR001480">
    <property type="entry name" value="Bulb-type_lectin_dom"/>
</dbReference>
<dbReference type="CDD" id="cd01098">
    <property type="entry name" value="PAN_AP_plant"/>
    <property type="match status" value="1"/>
</dbReference>
<evidence type="ECO:0000259" key="16">
    <source>
        <dbReference type="PROSITE" id="PS50927"/>
    </source>
</evidence>
<dbReference type="GO" id="GO:0004674">
    <property type="term" value="F:protein serine/threonine kinase activity"/>
    <property type="evidence" value="ECO:0007669"/>
    <property type="project" value="UniProtKB-KW"/>
</dbReference>
<evidence type="ECO:0000256" key="8">
    <source>
        <dbReference type="ARBA" id="ARBA00023157"/>
    </source>
</evidence>
<dbReference type="Pfam" id="PF00954">
    <property type="entry name" value="S_locus_glycop"/>
    <property type="match status" value="1"/>
</dbReference>
<feature type="chain" id="PRO_5035310784" description="non-specific serine/threonine protein kinase" evidence="14">
    <location>
        <begin position="23"/>
        <end position="627"/>
    </location>
</feature>
<reference evidence="18" key="1">
    <citation type="journal article" date="2021" name="bioRxiv">
        <title>Whole Genome Assembly and Annotation of Northern Wild Rice, Zizania palustris L., Supports a Whole Genome Duplication in the Zizania Genus.</title>
        <authorList>
            <person name="Haas M."/>
            <person name="Kono T."/>
            <person name="Macchietto M."/>
            <person name="Millas R."/>
            <person name="McGilp L."/>
            <person name="Shao M."/>
            <person name="Duquette J."/>
            <person name="Hirsch C.N."/>
            <person name="Kimball J."/>
        </authorList>
    </citation>
    <scope>NUCLEOTIDE SEQUENCE</scope>
    <source>
        <tissue evidence="18">Fresh leaf tissue</tissue>
    </source>
</reference>
<dbReference type="AlphaFoldDB" id="A0A8J5S119"/>
<dbReference type="EC" id="2.7.11.1" evidence="1"/>
<dbReference type="PROSITE" id="PS50948">
    <property type="entry name" value="PAN"/>
    <property type="match status" value="1"/>
</dbReference>
<keyword evidence="19" id="KW-1185">Reference proteome</keyword>
<dbReference type="Pfam" id="PF08276">
    <property type="entry name" value="PAN_2"/>
    <property type="match status" value="1"/>
</dbReference>
<feature type="signal peptide" evidence="14">
    <location>
        <begin position="1"/>
        <end position="22"/>
    </location>
</feature>
<evidence type="ECO:0000256" key="5">
    <source>
        <dbReference type="ARBA" id="ARBA00022741"/>
    </source>
</evidence>
<comment type="catalytic activity">
    <reaction evidence="11">
        <text>L-seryl-[protein] + ATP = O-phospho-L-seryl-[protein] + ADP + H(+)</text>
        <dbReference type="Rhea" id="RHEA:17989"/>
        <dbReference type="Rhea" id="RHEA-COMP:9863"/>
        <dbReference type="Rhea" id="RHEA-COMP:11604"/>
        <dbReference type="ChEBI" id="CHEBI:15378"/>
        <dbReference type="ChEBI" id="CHEBI:29999"/>
        <dbReference type="ChEBI" id="CHEBI:30616"/>
        <dbReference type="ChEBI" id="CHEBI:83421"/>
        <dbReference type="ChEBI" id="CHEBI:456216"/>
        <dbReference type="EC" id="2.7.11.1"/>
    </reaction>
</comment>
<dbReference type="EMBL" id="JAAALK010000287">
    <property type="protein sequence ID" value="KAG8057674.1"/>
    <property type="molecule type" value="Genomic_DNA"/>
</dbReference>
<evidence type="ECO:0000256" key="10">
    <source>
        <dbReference type="ARBA" id="ARBA00047899"/>
    </source>
</evidence>
<name>A0A8J5S119_ZIZPA</name>
<evidence type="ECO:0000256" key="4">
    <source>
        <dbReference type="ARBA" id="ARBA00022729"/>
    </source>
</evidence>
<reference evidence="18" key="2">
    <citation type="submission" date="2021-02" db="EMBL/GenBank/DDBJ databases">
        <authorList>
            <person name="Kimball J.A."/>
            <person name="Haas M.W."/>
            <person name="Macchietto M."/>
            <person name="Kono T."/>
            <person name="Duquette J."/>
            <person name="Shao M."/>
        </authorList>
    </citation>
    <scope>NUCLEOTIDE SEQUENCE</scope>
    <source>
        <tissue evidence="18">Fresh leaf tissue</tissue>
    </source>
</reference>
<keyword evidence="2" id="KW-0723">Serine/threonine-protein kinase</keyword>
<dbReference type="InterPro" id="IPR003609">
    <property type="entry name" value="Pan_app"/>
</dbReference>
<evidence type="ECO:0000256" key="2">
    <source>
        <dbReference type="ARBA" id="ARBA00022527"/>
    </source>
</evidence>
<evidence type="ECO:0000256" key="1">
    <source>
        <dbReference type="ARBA" id="ARBA00012513"/>
    </source>
</evidence>
<evidence type="ECO:0000256" key="9">
    <source>
        <dbReference type="ARBA" id="ARBA00023180"/>
    </source>
</evidence>
<keyword evidence="13" id="KW-0472">Membrane</keyword>
<gene>
    <name evidence="18" type="ORF">GUJ93_ZPchr0002g23408</name>
</gene>
<dbReference type="Pfam" id="PF01453">
    <property type="entry name" value="B_lectin"/>
    <property type="match status" value="1"/>
</dbReference>
<evidence type="ECO:0000256" key="14">
    <source>
        <dbReference type="SAM" id="SignalP"/>
    </source>
</evidence>
<keyword evidence="13" id="KW-1133">Transmembrane helix</keyword>
<keyword evidence="3" id="KW-0808">Transferase</keyword>
<dbReference type="InterPro" id="IPR000858">
    <property type="entry name" value="S_locus_glycoprot_dom"/>
</dbReference>
<feature type="transmembrane region" description="Helical" evidence="13">
    <location>
        <begin position="453"/>
        <end position="475"/>
    </location>
</feature>
<sequence length="627" mass="69583">MDSAASTAFITFLLLLPRLCASAGDKIELGEQLLPGKPITSDGGAFVLGFFSPSNSTPARQYIGVWYNVPERTVVWVANREAPAIITNQSSSSSSSVPKLALTNDSNLVLSDADGRVLWTTNITTVVPATTTSRPVAELLNTGNLVIRWNGATLWESFDHLTDTFIPNMKVRFNYRTRQSGRIVSWKDSGDPSPGSFSYGVDPDTSLQLLIWNGSKPYWRTTVWTGYLTAAEYLTAAGNMYLNVVDTDEEIYLTLRVSDGASPMRYVITNSGNFQFLSWNMNSSEWNTIYSWPTNECSKYGYCGPYGYCDFTAEPVPTCKCLADFQPASGEEWSRGSFSRGCRRKEALPCGGGEFLALPLMKVPDKWVRKTNLTFDECAAECARNCSCEAYAHAKLSTSSAKGDINRCLLWVGELVDTQMMGQTPRGRAGETLYLRVPAGFASRKARTNVVKIVLPALASSFLFTCILLVCFCKFRDNRRKQRQKRLMTGSVYTSSEFVDENPAKDLEFPSIRFSDIAAATDNFSKPFLIGRGGFGKVYKVTLENGQEVAIKRLSKDSHQGIEEFKNEAILIAKLQHRNLVRLLGCCTEGSEKLLIYEYLANGGLDAILFGMFMSSQPMLLKKNRAW</sequence>
<evidence type="ECO:0000313" key="19">
    <source>
        <dbReference type="Proteomes" id="UP000729402"/>
    </source>
</evidence>
<dbReference type="CDD" id="cd00028">
    <property type="entry name" value="B_lectin"/>
    <property type="match status" value="1"/>
</dbReference>
<keyword evidence="13" id="KW-0812">Transmembrane</keyword>
<proteinExistence type="predicted"/>
<dbReference type="GO" id="GO:0005524">
    <property type="term" value="F:ATP binding"/>
    <property type="evidence" value="ECO:0007669"/>
    <property type="project" value="UniProtKB-UniRule"/>
</dbReference>
<dbReference type="OrthoDB" id="619931at2759"/>
<evidence type="ECO:0000256" key="7">
    <source>
        <dbReference type="ARBA" id="ARBA00022840"/>
    </source>
</evidence>
<dbReference type="InterPro" id="IPR017441">
    <property type="entry name" value="Protein_kinase_ATP_BS"/>
</dbReference>
<feature type="domain" description="Bulb-type lectin" evidence="16">
    <location>
        <begin position="24"/>
        <end position="160"/>
    </location>
</feature>
<dbReference type="SMART" id="SM00473">
    <property type="entry name" value="PAN_AP"/>
    <property type="match status" value="1"/>
</dbReference>
<accession>A0A8J5S119</accession>
<evidence type="ECO:0000256" key="3">
    <source>
        <dbReference type="ARBA" id="ARBA00022679"/>
    </source>
</evidence>